<dbReference type="OrthoDB" id="3034747at2"/>
<protein>
    <submittedName>
        <fullName evidence="1">Uncharacterized protein</fullName>
    </submittedName>
</protein>
<accession>A0A265N5A3</accession>
<gene>
    <name evidence="1" type="ORF">CIL03_18115</name>
</gene>
<dbReference type="AlphaFoldDB" id="A0A265N5A3"/>
<dbReference type="Proteomes" id="UP000216498">
    <property type="component" value="Unassembled WGS sequence"/>
</dbReference>
<organism evidence="1 2">
    <name type="scientific">Virgibacillus indicus</name>
    <dbReference type="NCBI Taxonomy" id="2024554"/>
    <lineage>
        <taxon>Bacteria</taxon>
        <taxon>Bacillati</taxon>
        <taxon>Bacillota</taxon>
        <taxon>Bacilli</taxon>
        <taxon>Bacillales</taxon>
        <taxon>Bacillaceae</taxon>
        <taxon>Virgibacillus</taxon>
    </lineage>
</organism>
<keyword evidence="2" id="KW-1185">Reference proteome</keyword>
<proteinExistence type="predicted"/>
<evidence type="ECO:0000313" key="2">
    <source>
        <dbReference type="Proteomes" id="UP000216498"/>
    </source>
</evidence>
<comment type="caution">
    <text evidence="1">The sequence shown here is derived from an EMBL/GenBank/DDBJ whole genome shotgun (WGS) entry which is preliminary data.</text>
</comment>
<reference evidence="1 2" key="1">
    <citation type="submission" date="2017-08" db="EMBL/GenBank/DDBJ databases">
        <title>Virgibacillus indicus sp. nov. and Virgibacillus profoundi sp. nov, two moderately halophilic bacteria isolated from marine sediment by using the Microfluidic Streak Plate.</title>
        <authorList>
            <person name="Xu B."/>
            <person name="Hu B."/>
            <person name="Wang J."/>
            <person name="Zhu Y."/>
            <person name="Huang L."/>
            <person name="Du W."/>
            <person name="Huang Y."/>
        </authorList>
    </citation>
    <scope>NUCLEOTIDE SEQUENCE [LARGE SCALE GENOMIC DNA]</scope>
    <source>
        <strain evidence="1 2">IO3-P2-C2</strain>
    </source>
</reference>
<evidence type="ECO:0000313" key="1">
    <source>
        <dbReference type="EMBL" id="OZU87208.1"/>
    </source>
</evidence>
<name>A0A265N5A3_9BACI</name>
<dbReference type="EMBL" id="NPMS01000013">
    <property type="protein sequence ID" value="OZU87208.1"/>
    <property type="molecule type" value="Genomic_DNA"/>
</dbReference>
<sequence>MVFEEVEWKDIYIFWKLLSDQIEPELIEPVSFKHIKFRYANTDYRIYGYDWLRKNEYDGRIHHVTNDSFHFIYYGKSLNKGTLQTAKYLVEAKDDPELSAAIWLYSFVKDILNDLPVNLRGKGYRCLTGILVGILSKLKENNMFRNYSMRRLLPEQYFSYAIDDLDVKGYESIVELAVINAKLIKSNYIIVLYDSYN</sequence>